<organism evidence="1 2">
    <name type="scientific">Kosakonia phage Kc263</name>
    <dbReference type="NCBI Taxonomy" id="2863194"/>
    <lineage>
        <taxon>Viruses</taxon>
        <taxon>Duplodnaviria</taxon>
        <taxon>Heunggongvirae</taxon>
        <taxon>Uroviricota</taxon>
        <taxon>Caudoviricetes</taxon>
        <taxon>Chimalliviridae</taxon>
        <taxon>Branisovskavirus</taxon>
        <taxon>Branisovskavirus Kc263</taxon>
    </lineage>
</organism>
<dbReference type="Proteomes" id="UP000828443">
    <property type="component" value="Segment"/>
</dbReference>
<evidence type="ECO:0000313" key="1">
    <source>
        <dbReference type="EMBL" id="QYN80066.1"/>
    </source>
</evidence>
<dbReference type="KEGG" id="vg:77953243"/>
<keyword evidence="2" id="KW-1185">Reference proteome</keyword>
<accession>A0AAE7WFC6</accession>
<dbReference type="RefSeq" id="YP_010676878.1">
    <property type="nucleotide sequence ID" value="NC_071015.1"/>
</dbReference>
<evidence type="ECO:0000313" key="2">
    <source>
        <dbReference type="Proteomes" id="UP000828443"/>
    </source>
</evidence>
<protein>
    <submittedName>
        <fullName evidence="1">Uncharacterized protein</fullName>
    </submittedName>
</protein>
<reference evidence="1" key="1">
    <citation type="journal article" date="2021" name="Viruses">
        <title>Novel Viruses That Lyse Plant and Human Strains of Kosakonia cowanii.</title>
        <authorList>
            <person name="Petrzik K."/>
            <person name="Brazdova S."/>
            <person name="Krawczyk K."/>
        </authorList>
    </citation>
    <scope>NUCLEOTIDE SEQUENCE</scope>
</reference>
<dbReference type="GeneID" id="77953243"/>
<proteinExistence type="predicted"/>
<sequence length="68" mass="7450">MKLYLLKITESVGYDEYDAVVVSASSESDAKQVAAGHLLFDYYDVEIELISETSLVERGLVLSSFNAG</sequence>
<name>A0AAE7WFC6_9CAUD</name>
<dbReference type="EMBL" id="MZ348422">
    <property type="protein sequence ID" value="QYN80066.1"/>
    <property type="molecule type" value="Genomic_DNA"/>
</dbReference>